<keyword evidence="4" id="KW-0574">Periplasm</keyword>
<evidence type="ECO:0000256" key="4">
    <source>
        <dbReference type="ARBA" id="ARBA00022764"/>
    </source>
</evidence>
<evidence type="ECO:0000313" key="10">
    <source>
        <dbReference type="EMBL" id="VVV06725.1"/>
    </source>
</evidence>
<evidence type="ECO:0000256" key="7">
    <source>
        <dbReference type="ARBA" id="ARBA00023049"/>
    </source>
</evidence>
<evidence type="ECO:0000256" key="9">
    <source>
        <dbReference type="SAM" id="SignalP"/>
    </source>
</evidence>
<feature type="disulfide bond" evidence="8">
    <location>
        <begin position="186"/>
        <end position="234"/>
    </location>
</feature>
<feature type="disulfide bond" evidence="8">
    <location>
        <begin position="43"/>
        <end position="261"/>
    </location>
</feature>
<keyword evidence="5" id="KW-0378">Hydrolase</keyword>
<keyword evidence="6" id="KW-0862">Zinc</keyword>
<keyword evidence="2" id="KW-0479">Metal-binding</keyword>
<protein>
    <submittedName>
        <fullName evidence="10">Penicillin-insensitive murein endopeptidase</fullName>
    </submittedName>
</protein>
<dbReference type="GO" id="GO:0008237">
    <property type="term" value="F:metallopeptidase activity"/>
    <property type="evidence" value="ECO:0007669"/>
    <property type="project" value="UniProtKB-KW"/>
</dbReference>
<dbReference type="PIRSF" id="PIRSF018455">
    <property type="entry name" value="MepA"/>
    <property type="match status" value="1"/>
</dbReference>
<keyword evidence="8" id="KW-1015">Disulfide bond</keyword>
<name>A0A5Q4ZXY4_9GAMM</name>
<evidence type="ECO:0000256" key="2">
    <source>
        <dbReference type="ARBA" id="ARBA00022723"/>
    </source>
</evidence>
<dbReference type="Gene3D" id="3.30.1380.10">
    <property type="match status" value="1"/>
</dbReference>
<evidence type="ECO:0000256" key="8">
    <source>
        <dbReference type="PIRSR" id="PIRSR018455-2"/>
    </source>
</evidence>
<proteinExistence type="predicted"/>
<gene>
    <name evidence="10" type="primary">mepA_5</name>
    <name evidence="10" type="ORF">AW0309160_04219</name>
</gene>
<keyword evidence="7" id="KW-0482">Metalloprotease</keyword>
<dbReference type="InterPro" id="IPR009045">
    <property type="entry name" value="Zn_M74/Hedgehog-like"/>
</dbReference>
<dbReference type="GO" id="GO:0004252">
    <property type="term" value="F:serine-type endopeptidase activity"/>
    <property type="evidence" value="ECO:0007669"/>
    <property type="project" value="InterPro"/>
</dbReference>
<feature type="disulfide bond" evidence="8">
    <location>
        <begin position="215"/>
        <end position="222"/>
    </location>
</feature>
<feature type="signal peptide" evidence="9">
    <location>
        <begin position="1"/>
        <end position="19"/>
    </location>
</feature>
<dbReference type="AlphaFoldDB" id="A0A5Q4ZXY4"/>
<keyword evidence="3 9" id="KW-0732">Signal</keyword>
<sequence length="273" mass="30973">MRYHLIALYLSCSSLAVNATPWESMQVPTEQSIESIGSYANGCLEGADALPLMGVGYQVVRSERKRYFAHSETINFIQDLARISKKDFKKQLLIADVSLPKGGRFSHGHSSHQTGLDVDIWLRLLDQPLTESELKLPYSISLVDKPTDSIRNEFWQSEHFDLIKAAAQDERVARIFVNSIIKEKLCEQETNDSQWLRKVRPWWGHSSHMHVRLNCPKEDDSCINQAKPPEGDGCGYEAKSWRLNPTPQKKKKAPPVMPPQCIKMLGVAENNKS</sequence>
<dbReference type="InterPro" id="IPR005073">
    <property type="entry name" value="Peptidase_M74"/>
</dbReference>
<organism evidence="10">
    <name type="scientific">Aliivibrio wodanis</name>
    <dbReference type="NCBI Taxonomy" id="80852"/>
    <lineage>
        <taxon>Bacteria</taxon>
        <taxon>Pseudomonadati</taxon>
        <taxon>Pseudomonadota</taxon>
        <taxon>Gammaproteobacteria</taxon>
        <taxon>Vibrionales</taxon>
        <taxon>Vibrionaceae</taxon>
        <taxon>Aliivibrio</taxon>
    </lineage>
</organism>
<dbReference type="Pfam" id="PF03411">
    <property type="entry name" value="Peptidase_M74"/>
    <property type="match status" value="1"/>
</dbReference>
<evidence type="ECO:0000256" key="3">
    <source>
        <dbReference type="ARBA" id="ARBA00022729"/>
    </source>
</evidence>
<dbReference type="GO" id="GO:0006508">
    <property type="term" value="P:proteolysis"/>
    <property type="evidence" value="ECO:0007669"/>
    <property type="project" value="UniProtKB-KW"/>
</dbReference>
<dbReference type="GO" id="GO:0030288">
    <property type="term" value="C:outer membrane-bounded periplasmic space"/>
    <property type="evidence" value="ECO:0007669"/>
    <property type="project" value="InterPro"/>
</dbReference>
<accession>A0A5Q4ZXY4</accession>
<dbReference type="NCBIfam" id="NF006947">
    <property type="entry name" value="PRK09429.1"/>
    <property type="match status" value="1"/>
</dbReference>
<evidence type="ECO:0000256" key="5">
    <source>
        <dbReference type="ARBA" id="ARBA00022801"/>
    </source>
</evidence>
<evidence type="ECO:0000256" key="6">
    <source>
        <dbReference type="ARBA" id="ARBA00022833"/>
    </source>
</evidence>
<feature type="chain" id="PRO_5024300081" evidence="9">
    <location>
        <begin position="20"/>
        <end position="273"/>
    </location>
</feature>
<dbReference type="SUPFAM" id="SSF55166">
    <property type="entry name" value="Hedgehog/DD-peptidase"/>
    <property type="match status" value="1"/>
</dbReference>
<reference evidence="10" key="1">
    <citation type="submission" date="2019-09" db="EMBL/GenBank/DDBJ databases">
        <authorList>
            <person name="Hjerde E."/>
        </authorList>
    </citation>
    <scope>NUCLEOTIDE SEQUENCE</scope>
    <source>
        <strain evidence="10">06/09/160</strain>
    </source>
</reference>
<evidence type="ECO:0000256" key="1">
    <source>
        <dbReference type="ARBA" id="ARBA00022670"/>
    </source>
</evidence>
<dbReference type="GO" id="GO:0046872">
    <property type="term" value="F:metal ion binding"/>
    <property type="evidence" value="ECO:0007669"/>
    <property type="project" value="UniProtKB-KW"/>
</dbReference>
<keyword evidence="1" id="KW-0645">Protease</keyword>
<dbReference type="EMBL" id="LR721751">
    <property type="protein sequence ID" value="VVV06725.1"/>
    <property type="molecule type" value="Genomic_DNA"/>
</dbReference>